<name>A0A6B3NLU4_9PSED</name>
<dbReference type="GO" id="GO:0003677">
    <property type="term" value="F:DNA binding"/>
    <property type="evidence" value="ECO:0007669"/>
    <property type="project" value="UniProtKB-KW"/>
</dbReference>
<dbReference type="Proteomes" id="UP000482634">
    <property type="component" value="Unassembled WGS sequence"/>
</dbReference>
<dbReference type="GO" id="GO:0003700">
    <property type="term" value="F:DNA-binding transcription factor activity"/>
    <property type="evidence" value="ECO:0007669"/>
    <property type="project" value="InterPro"/>
</dbReference>
<keyword evidence="8" id="KW-1185">Reference proteome</keyword>
<evidence type="ECO:0000256" key="3">
    <source>
        <dbReference type="ARBA" id="ARBA00023125"/>
    </source>
</evidence>
<keyword evidence="2" id="KW-0805">Transcription regulation</keyword>
<keyword evidence="3" id="KW-0238">DNA-binding</keyword>
<dbReference type="InterPro" id="IPR036390">
    <property type="entry name" value="WH_DNA-bd_sf"/>
</dbReference>
<evidence type="ECO:0000313" key="8">
    <source>
        <dbReference type="Proteomes" id="UP000482634"/>
    </source>
</evidence>
<evidence type="ECO:0000256" key="2">
    <source>
        <dbReference type="ARBA" id="ARBA00023015"/>
    </source>
</evidence>
<dbReference type="CDD" id="cd05466">
    <property type="entry name" value="PBP2_LTTR_substrate"/>
    <property type="match status" value="1"/>
</dbReference>
<dbReference type="Gene3D" id="1.10.10.10">
    <property type="entry name" value="Winged helix-like DNA-binding domain superfamily/Winged helix DNA-binding domain"/>
    <property type="match status" value="1"/>
</dbReference>
<reference evidence="7 8" key="1">
    <citation type="submission" date="2020-02" db="EMBL/GenBank/DDBJ databases">
        <title>Broccoli isolated Pseudomonas sp.</title>
        <authorList>
            <person name="Fujikawa T."/>
            <person name="Sawada H."/>
        </authorList>
    </citation>
    <scope>NUCLEOTIDE SEQUENCE [LARGE SCALE GENOMIC DNA]</scope>
    <source>
        <strain evidence="7 8">MAFF212427</strain>
    </source>
</reference>
<dbReference type="Gene3D" id="3.40.190.290">
    <property type="match status" value="1"/>
</dbReference>
<protein>
    <submittedName>
        <fullName evidence="7">LysR family transcriptional regulator</fullName>
    </submittedName>
</protein>
<evidence type="ECO:0000256" key="5">
    <source>
        <dbReference type="SAM" id="Coils"/>
    </source>
</evidence>
<dbReference type="PRINTS" id="PR00039">
    <property type="entry name" value="HTHLYSR"/>
</dbReference>
<evidence type="ECO:0000256" key="4">
    <source>
        <dbReference type="ARBA" id="ARBA00023163"/>
    </source>
</evidence>
<evidence type="ECO:0000313" key="7">
    <source>
        <dbReference type="EMBL" id="NER62786.1"/>
    </source>
</evidence>
<dbReference type="InterPro" id="IPR000847">
    <property type="entry name" value="LysR_HTH_N"/>
</dbReference>
<dbReference type="PANTHER" id="PTHR30419">
    <property type="entry name" value="HTH-TYPE TRANSCRIPTIONAL REGULATOR YBHD"/>
    <property type="match status" value="1"/>
</dbReference>
<proteinExistence type="inferred from homology"/>
<gene>
    <name evidence="7" type="ORF">G3436_01295</name>
</gene>
<accession>A0A6B3NLU4</accession>
<dbReference type="EMBL" id="JAAHBU010000011">
    <property type="protein sequence ID" value="NER62786.1"/>
    <property type="molecule type" value="Genomic_DNA"/>
</dbReference>
<dbReference type="SUPFAM" id="SSF46785">
    <property type="entry name" value="Winged helix' DNA-binding domain"/>
    <property type="match status" value="1"/>
</dbReference>
<dbReference type="PROSITE" id="PS50931">
    <property type="entry name" value="HTH_LYSR"/>
    <property type="match status" value="1"/>
</dbReference>
<comment type="caution">
    <text evidence="7">The sequence shown here is derived from an EMBL/GenBank/DDBJ whole genome shotgun (WGS) entry which is preliminary data.</text>
</comment>
<feature type="coiled-coil region" evidence="5">
    <location>
        <begin position="61"/>
        <end position="88"/>
    </location>
</feature>
<dbReference type="InterPro" id="IPR036388">
    <property type="entry name" value="WH-like_DNA-bd_sf"/>
</dbReference>
<organism evidence="7 8">
    <name type="scientific">Pseudomonas brassicae</name>
    <dbReference type="NCBI Taxonomy" id="2708063"/>
    <lineage>
        <taxon>Bacteria</taxon>
        <taxon>Pseudomonadati</taxon>
        <taxon>Pseudomonadota</taxon>
        <taxon>Gammaproteobacteria</taxon>
        <taxon>Pseudomonadales</taxon>
        <taxon>Pseudomonadaceae</taxon>
        <taxon>Pseudomonas</taxon>
    </lineage>
</organism>
<sequence length="312" mass="34739">MNLKALRCCVEIIRQGSFTKAAHSLHIAQPALSMAVTRLEEELGVMLFNRIGRRVTATAEGERYLARVESALRELDTARQELRDMVELQCGEVRLGIPPMFGLYYLPSLLSAFRQAYPGVVMSVVEGSADDISQRLERREIDLALLESRRVIPSWDSVLLGQDEMVLCMHPDHPLATRPHLEADDLHDVDMAVFDQTFLQRHLLDAFVAARGITYRTALQSNFVSLVIQAARDKVGIATLLRSVQQCTPGLVAVPFQPAQPMSFRLCWRQAEYLPLATRRFIDFVQARAVLTTTATAPRNTAGCCTQSSGAA</sequence>
<dbReference type="Pfam" id="PF00126">
    <property type="entry name" value="HTH_1"/>
    <property type="match status" value="1"/>
</dbReference>
<keyword evidence="5" id="KW-0175">Coiled coil</keyword>
<dbReference type="InterPro" id="IPR050950">
    <property type="entry name" value="HTH-type_LysR_regulators"/>
</dbReference>
<dbReference type="RefSeq" id="WP_163940534.1">
    <property type="nucleotide sequence ID" value="NZ_JAAHBU010000011.1"/>
</dbReference>
<dbReference type="SUPFAM" id="SSF53850">
    <property type="entry name" value="Periplasmic binding protein-like II"/>
    <property type="match status" value="1"/>
</dbReference>
<feature type="domain" description="HTH lysR-type" evidence="6">
    <location>
        <begin position="1"/>
        <end position="58"/>
    </location>
</feature>
<comment type="similarity">
    <text evidence="1">Belongs to the LysR transcriptional regulatory family.</text>
</comment>
<dbReference type="FunFam" id="1.10.10.10:FF:000001">
    <property type="entry name" value="LysR family transcriptional regulator"/>
    <property type="match status" value="1"/>
</dbReference>
<dbReference type="PANTHER" id="PTHR30419:SF8">
    <property type="entry name" value="NITROGEN ASSIMILATION TRANSCRIPTIONAL ACTIVATOR-RELATED"/>
    <property type="match status" value="1"/>
</dbReference>
<dbReference type="AlphaFoldDB" id="A0A6B3NLU4"/>
<evidence type="ECO:0000256" key="1">
    <source>
        <dbReference type="ARBA" id="ARBA00009437"/>
    </source>
</evidence>
<keyword evidence="4" id="KW-0804">Transcription</keyword>
<dbReference type="GO" id="GO:0005829">
    <property type="term" value="C:cytosol"/>
    <property type="evidence" value="ECO:0007669"/>
    <property type="project" value="TreeGrafter"/>
</dbReference>
<dbReference type="InterPro" id="IPR005119">
    <property type="entry name" value="LysR_subst-bd"/>
</dbReference>
<evidence type="ECO:0000259" key="6">
    <source>
        <dbReference type="PROSITE" id="PS50931"/>
    </source>
</evidence>
<dbReference type="Pfam" id="PF03466">
    <property type="entry name" value="LysR_substrate"/>
    <property type="match status" value="1"/>
</dbReference>